<organism evidence="1 2">
    <name type="scientific">Amanita muscaria (strain Koide BX008)</name>
    <dbReference type="NCBI Taxonomy" id="946122"/>
    <lineage>
        <taxon>Eukaryota</taxon>
        <taxon>Fungi</taxon>
        <taxon>Dikarya</taxon>
        <taxon>Basidiomycota</taxon>
        <taxon>Agaricomycotina</taxon>
        <taxon>Agaricomycetes</taxon>
        <taxon>Agaricomycetidae</taxon>
        <taxon>Agaricales</taxon>
        <taxon>Pluteineae</taxon>
        <taxon>Amanitaceae</taxon>
        <taxon>Amanita</taxon>
    </lineage>
</organism>
<gene>
    <name evidence="1" type="ORF">M378DRAFT_159836</name>
</gene>
<accession>A0A0C2XEY7</accession>
<evidence type="ECO:0000313" key="2">
    <source>
        <dbReference type="Proteomes" id="UP000054549"/>
    </source>
</evidence>
<dbReference type="InParanoid" id="A0A0C2XEY7"/>
<evidence type="ECO:0000313" key="1">
    <source>
        <dbReference type="EMBL" id="KIL67408.1"/>
    </source>
</evidence>
<reference evidence="1 2" key="1">
    <citation type="submission" date="2014-04" db="EMBL/GenBank/DDBJ databases">
        <title>Evolutionary Origins and Diversification of the Mycorrhizal Mutualists.</title>
        <authorList>
            <consortium name="DOE Joint Genome Institute"/>
            <consortium name="Mycorrhizal Genomics Consortium"/>
            <person name="Kohler A."/>
            <person name="Kuo A."/>
            <person name="Nagy L.G."/>
            <person name="Floudas D."/>
            <person name="Copeland A."/>
            <person name="Barry K.W."/>
            <person name="Cichocki N."/>
            <person name="Veneault-Fourrey C."/>
            <person name="LaButti K."/>
            <person name="Lindquist E.A."/>
            <person name="Lipzen A."/>
            <person name="Lundell T."/>
            <person name="Morin E."/>
            <person name="Murat C."/>
            <person name="Riley R."/>
            <person name="Ohm R."/>
            <person name="Sun H."/>
            <person name="Tunlid A."/>
            <person name="Henrissat B."/>
            <person name="Grigoriev I.V."/>
            <person name="Hibbett D.S."/>
            <person name="Martin F."/>
        </authorList>
    </citation>
    <scope>NUCLEOTIDE SEQUENCE [LARGE SCALE GENOMIC DNA]</scope>
    <source>
        <strain evidence="1 2">Koide BX008</strain>
    </source>
</reference>
<keyword evidence="2" id="KW-1185">Reference proteome</keyword>
<dbReference type="Proteomes" id="UP000054549">
    <property type="component" value="Unassembled WGS sequence"/>
</dbReference>
<dbReference type="EMBL" id="KN818232">
    <property type="protein sequence ID" value="KIL67408.1"/>
    <property type="molecule type" value="Genomic_DNA"/>
</dbReference>
<name>A0A0C2XEY7_AMAMK</name>
<sequence length="91" mass="10439">MTEVLFKAHFGLYWIIQSRGSGRVSGLEDMVAVRGSSAYCSSRSGKRINRWNAWTIISIHNIRSIHLTFNFDAQCLPKVRTANYMHRHSTP</sequence>
<proteinExistence type="predicted"/>
<dbReference type="AlphaFoldDB" id="A0A0C2XEY7"/>
<protein>
    <submittedName>
        <fullName evidence="1">Uncharacterized protein</fullName>
    </submittedName>
</protein>
<dbReference type="HOGENOM" id="CLU_2426533_0_0_1"/>